<feature type="non-terminal residue" evidence="1">
    <location>
        <position position="81"/>
    </location>
</feature>
<feature type="non-terminal residue" evidence="1">
    <location>
        <position position="1"/>
    </location>
</feature>
<evidence type="ECO:0000313" key="1">
    <source>
        <dbReference type="EMBL" id="MCI20996.1"/>
    </source>
</evidence>
<sequence>SPRSCANSSLYLRKIFKPLTLLFNLLSPNPPPQSPPPPPPTTTTNVLSPLTLPLATAAAAACQHLSSLFNSHVLSLSHLLQ</sequence>
<comment type="caution">
    <text evidence="1">The sequence shown here is derived from an EMBL/GenBank/DDBJ whole genome shotgun (WGS) entry which is preliminary data.</text>
</comment>
<name>A0A392QBR6_9FABA</name>
<dbReference type="EMBL" id="LXQA010122781">
    <property type="protein sequence ID" value="MCI20996.1"/>
    <property type="molecule type" value="Genomic_DNA"/>
</dbReference>
<accession>A0A392QBR6</accession>
<organism evidence="1 2">
    <name type="scientific">Trifolium medium</name>
    <dbReference type="NCBI Taxonomy" id="97028"/>
    <lineage>
        <taxon>Eukaryota</taxon>
        <taxon>Viridiplantae</taxon>
        <taxon>Streptophyta</taxon>
        <taxon>Embryophyta</taxon>
        <taxon>Tracheophyta</taxon>
        <taxon>Spermatophyta</taxon>
        <taxon>Magnoliopsida</taxon>
        <taxon>eudicotyledons</taxon>
        <taxon>Gunneridae</taxon>
        <taxon>Pentapetalae</taxon>
        <taxon>rosids</taxon>
        <taxon>fabids</taxon>
        <taxon>Fabales</taxon>
        <taxon>Fabaceae</taxon>
        <taxon>Papilionoideae</taxon>
        <taxon>50 kb inversion clade</taxon>
        <taxon>NPAAA clade</taxon>
        <taxon>Hologalegina</taxon>
        <taxon>IRL clade</taxon>
        <taxon>Trifolieae</taxon>
        <taxon>Trifolium</taxon>
    </lineage>
</organism>
<dbReference type="AlphaFoldDB" id="A0A392QBR6"/>
<reference evidence="1 2" key="1">
    <citation type="journal article" date="2018" name="Front. Plant Sci.">
        <title>Red Clover (Trifolium pratense) and Zigzag Clover (T. medium) - A Picture of Genomic Similarities and Differences.</title>
        <authorList>
            <person name="Dluhosova J."/>
            <person name="Istvanek J."/>
            <person name="Nedelnik J."/>
            <person name="Repkova J."/>
        </authorList>
    </citation>
    <scope>NUCLEOTIDE SEQUENCE [LARGE SCALE GENOMIC DNA]</scope>
    <source>
        <strain evidence="2">cv. 10/8</strain>
        <tissue evidence="1">Leaf</tissue>
    </source>
</reference>
<protein>
    <submittedName>
        <fullName evidence="1">Uncharacterized protein</fullName>
    </submittedName>
</protein>
<proteinExistence type="predicted"/>
<dbReference type="Proteomes" id="UP000265520">
    <property type="component" value="Unassembled WGS sequence"/>
</dbReference>
<evidence type="ECO:0000313" key="2">
    <source>
        <dbReference type="Proteomes" id="UP000265520"/>
    </source>
</evidence>
<keyword evidence="2" id="KW-1185">Reference proteome</keyword>